<keyword evidence="2" id="KW-0808">Transferase</keyword>
<dbReference type="GO" id="GO:0016755">
    <property type="term" value="F:aminoacyltransferase activity"/>
    <property type="evidence" value="ECO:0007669"/>
    <property type="project" value="InterPro"/>
</dbReference>
<dbReference type="GO" id="GO:0008360">
    <property type="term" value="P:regulation of cell shape"/>
    <property type="evidence" value="ECO:0007669"/>
    <property type="project" value="UniProtKB-KW"/>
</dbReference>
<dbReference type="InterPro" id="IPR016181">
    <property type="entry name" value="Acyl_CoA_acyltransferase"/>
</dbReference>
<dbReference type="PANTHER" id="PTHR36174:SF1">
    <property type="entry name" value="LIPID II:GLYCINE GLYCYLTRANSFERASE"/>
    <property type="match status" value="1"/>
</dbReference>
<evidence type="ECO:0000256" key="6">
    <source>
        <dbReference type="ARBA" id="ARBA00023316"/>
    </source>
</evidence>
<keyword evidence="5" id="KW-0012">Acyltransferase</keyword>
<dbReference type="PROSITE" id="PS51191">
    <property type="entry name" value="FEMABX"/>
    <property type="match status" value="1"/>
</dbReference>
<dbReference type="InterPro" id="IPR003447">
    <property type="entry name" value="FEMABX"/>
</dbReference>
<dbReference type="EMBL" id="JAGQNY010000007">
    <property type="protein sequence ID" value="MCA9302148.1"/>
    <property type="molecule type" value="Genomic_DNA"/>
</dbReference>
<keyword evidence="3" id="KW-0133">Cell shape</keyword>
<protein>
    <submittedName>
        <fullName evidence="7">Peptidoglycan bridge formation glycyltransferase FemA/FemB family protein</fullName>
    </submittedName>
</protein>
<evidence type="ECO:0000256" key="1">
    <source>
        <dbReference type="ARBA" id="ARBA00009943"/>
    </source>
</evidence>
<reference evidence="7" key="1">
    <citation type="submission" date="2020-04" db="EMBL/GenBank/DDBJ databases">
        <authorList>
            <person name="Zhang T."/>
        </authorList>
    </citation>
    <scope>NUCLEOTIDE SEQUENCE</scope>
    <source>
        <strain evidence="7">HKST-UBA80</strain>
    </source>
</reference>
<keyword evidence="6" id="KW-0961">Cell wall biogenesis/degradation</keyword>
<dbReference type="SUPFAM" id="SSF55729">
    <property type="entry name" value="Acyl-CoA N-acyltransferases (Nat)"/>
    <property type="match status" value="1"/>
</dbReference>
<keyword evidence="4" id="KW-0573">Peptidoglycan synthesis</keyword>
<dbReference type="Gene3D" id="3.40.630.30">
    <property type="match status" value="1"/>
</dbReference>
<gene>
    <name evidence="7" type="ORF">KDA10_02180</name>
</gene>
<dbReference type="GO" id="GO:0071555">
    <property type="term" value="P:cell wall organization"/>
    <property type="evidence" value="ECO:0007669"/>
    <property type="project" value="UniProtKB-KW"/>
</dbReference>
<organism evidence="7 8">
    <name type="scientific">candidate division WWE3 bacterium</name>
    <dbReference type="NCBI Taxonomy" id="2053526"/>
    <lineage>
        <taxon>Bacteria</taxon>
        <taxon>Katanobacteria</taxon>
    </lineage>
</organism>
<dbReference type="Proteomes" id="UP000714817">
    <property type="component" value="Unassembled WGS sequence"/>
</dbReference>
<comment type="similarity">
    <text evidence="1">Belongs to the FemABX family.</text>
</comment>
<reference evidence="7" key="2">
    <citation type="journal article" date="2021" name="Microbiome">
        <title>Successional dynamics and alternative stable states in a saline activated sludge microbial community over 9 years.</title>
        <authorList>
            <person name="Wang Y."/>
            <person name="Ye J."/>
            <person name="Ju F."/>
            <person name="Liu L."/>
            <person name="Boyd J.A."/>
            <person name="Deng Y."/>
            <person name="Parks D.H."/>
            <person name="Jiang X."/>
            <person name="Yin X."/>
            <person name="Woodcroft B.J."/>
            <person name="Tyson G.W."/>
            <person name="Hugenholtz P."/>
            <person name="Polz M.F."/>
            <person name="Zhang T."/>
        </authorList>
    </citation>
    <scope>NUCLEOTIDE SEQUENCE</scope>
    <source>
        <strain evidence="7">HKST-UBA80</strain>
    </source>
</reference>
<evidence type="ECO:0000313" key="8">
    <source>
        <dbReference type="Proteomes" id="UP000714817"/>
    </source>
</evidence>
<evidence type="ECO:0000256" key="2">
    <source>
        <dbReference type="ARBA" id="ARBA00022679"/>
    </source>
</evidence>
<accession>A0A955IVY7</accession>
<sequence>MTSAPVDNNVNALKTQNMVERAQKTHILQTDVWGDFKTAMGTKAIRVAGVQYTLHRLPKTNIAYAYCPKVNPKNIIWEELEKSLISNRCFAIKFDVPNIISTAANYNNSNTKELEIFTSKKGCIKTYKSTITQNNVLLNIEEEENKLLSNMHPKHRYNIKYAQKKGVQVRITPYNNYDEQAKRDFEIFWNLQKETRARQNFLTHSKNYFEKAFETLGKQNAAFLITAEYRETPLTSWMVFIKDGTLYYPYGGSSEKYRNFQASTLTGWEAITLGKKFNCDLFDMWGACKDLTKESDPEVGFTTFKIRYGGTYVRFIDSYDYVLNKPIYHAFKNIYPKVLGGLKFAAKIKNLGKTS</sequence>
<comment type="caution">
    <text evidence="7">The sequence shown here is derived from an EMBL/GenBank/DDBJ whole genome shotgun (WGS) entry which is preliminary data.</text>
</comment>
<dbReference type="PANTHER" id="PTHR36174">
    <property type="entry name" value="LIPID II:GLYCINE GLYCYLTRANSFERASE"/>
    <property type="match status" value="1"/>
</dbReference>
<evidence type="ECO:0000256" key="4">
    <source>
        <dbReference type="ARBA" id="ARBA00022984"/>
    </source>
</evidence>
<proteinExistence type="inferred from homology"/>
<dbReference type="Pfam" id="PF02388">
    <property type="entry name" value="FemAB"/>
    <property type="match status" value="1"/>
</dbReference>
<dbReference type="InterPro" id="IPR050644">
    <property type="entry name" value="PG_Glycine_Bridge_Synth"/>
</dbReference>
<dbReference type="AlphaFoldDB" id="A0A955IVY7"/>
<name>A0A955IVY7_UNCKA</name>
<dbReference type="GO" id="GO:0009252">
    <property type="term" value="P:peptidoglycan biosynthetic process"/>
    <property type="evidence" value="ECO:0007669"/>
    <property type="project" value="UniProtKB-KW"/>
</dbReference>
<evidence type="ECO:0000256" key="5">
    <source>
        <dbReference type="ARBA" id="ARBA00023315"/>
    </source>
</evidence>
<evidence type="ECO:0000313" key="7">
    <source>
        <dbReference type="EMBL" id="MCA9302148.1"/>
    </source>
</evidence>
<evidence type="ECO:0000256" key="3">
    <source>
        <dbReference type="ARBA" id="ARBA00022960"/>
    </source>
</evidence>